<evidence type="ECO:0000313" key="1">
    <source>
        <dbReference type="EMBL" id="CAD5209858.1"/>
    </source>
</evidence>
<dbReference type="WBParaSite" id="BXY_0565400.1">
    <property type="protein sequence ID" value="BXY_0565400.1"/>
    <property type="gene ID" value="BXY_0565400"/>
</dbReference>
<reference evidence="1" key="2">
    <citation type="submission" date="2020-09" db="EMBL/GenBank/DDBJ databases">
        <authorList>
            <person name="Kikuchi T."/>
        </authorList>
    </citation>
    <scope>NUCLEOTIDE SEQUENCE</scope>
    <source>
        <strain evidence="1">Ka4C1</strain>
    </source>
</reference>
<sequence>MNSQDMANLLLPLILEKRHFQRFWIEETAEILNFERTMKNQHNLVKPPVNDSKKALVRKEAQLALDLMSEDCESAIKFYQRNLNLAEKKCASTNYDPNTSALFELSLQFDRLIGSKQLNLERWNFLGNRLRRLIGNFSRTVSNSYCIATVQSYAITLCELMYKYEEYITLYDSEADTRILTTSIDRFYKIVILNLNETNKNKKKTPCTRVFRSPGFKLCFAKTPTRPRGFLLPPNLEASRNQIWRSITENKT</sequence>
<reference evidence="4" key="1">
    <citation type="submission" date="2016-11" db="UniProtKB">
        <authorList>
            <consortium name="WormBaseParasite"/>
        </authorList>
    </citation>
    <scope>IDENTIFICATION</scope>
</reference>
<protein>
    <submittedName>
        <fullName evidence="1">(pine wood nematode) hypothetical protein</fullName>
    </submittedName>
</protein>
<dbReference type="Proteomes" id="UP000582659">
    <property type="component" value="Unassembled WGS sequence"/>
</dbReference>
<dbReference type="AlphaFoldDB" id="A0A1I7RY37"/>
<dbReference type="Proteomes" id="UP000659654">
    <property type="component" value="Unassembled WGS sequence"/>
</dbReference>
<dbReference type="OrthoDB" id="5798791at2759"/>
<accession>A0A1I7RY37</accession>
<proteinExistence type="predicted"/>
<dbReference type="EMBL" id="CAJFDI010000001">
    <property type="protein sequence ID" value="CAD5209858.1"/>
    <property type="molecule type" value="Genomic_DNA"/>
</dbReference>
<name>A0A1I7RY37_BURXY</name>
<evidence type="ECO:0000313" key="2">
    <source>
        <dbReference type="Proteomes" id="UP000095284"/>
    </source>
</evidence>
<evidence type="ECO:0000313" key="3">
    <source>
        <dbReference type="Proteomes" id="UP000659654"/>
    </source>
</evidence>
<evidence type="ECO:0000313" key="4">
    <source>
        <dbReference type="WBParaSite" id="BXY_0565400.1"/>
    </source>
</evidence>
<gene>
    <name evidence="1" type="ORF">BXYJ_LOCUS1645</name>
</gene>
<dbReference type="Proteomes" id="UP000095284">
    <property type="component" value="Unplaced"/>
</dbReference>
<dbReference type="EMBL" id="CAJFCV020000001">
    <property type="protein sequence ID" value="CAG9085247.1"/>
    <property type="molecule type" value="Genomic_DNA"/>
</dbReference>
<organism evidence="2 4">
    <name type="scientific">Bursaphelenchus xylophilus</name>
    <name type="common">Pinewood nematode worm</name>
    <name type="synonym">Aphelenchoides xylophilus</name>
    <dbReference type="NCBI Taxonomy" id="6326"/>
    <lineage>
        <taxon>Eukaryota</taxon>
        <taxon>Metazoa</taxon>
        <taxon>Ecdysozoa</taxon>
        <taxon>Nematoda</taxon>
        <taxon>Chromadorea</taxon>
        <taxon>Rhabditida</taxon>
        <taxon>Tylenchina</taxon>
        <taxon>Tylenchomorpha</taxon>
        <taxon>Aphelenchoidea</taxon>
        <taxon>Aphelenchoididae</taxon>
        <taxon>Bursaphelenchus</taxon>
    </lineage>
</organism>
<keyword evidence="3" id="KW-1185">Reference proteome</keyword>